<sequence>MADETTWRGLLTGTGNDEAANEQSSCRPGLPCTVGQPHFQHQPCALPRAHSVCAYIIVLTCICSLALSPSCGTARRRERPSGPRATGDALVSPLDWRVDEF</sequence>
<proteinExistence type="predicted"/>
<name>A0A179HQE1_PURLI</name>
<organism evidence="2 3">
    <name type="scientific">Purpureocillium lilacinum</name>
    <name type="common">Paecilomyces lilacinus</name>
    <dbReference type="NCBI Taxonomy" id="33203"/>
    <lineage>
        <taxon>Eukaryota</taxon>
        <taxon>Fungi</taxon>
        <taxon>Dikarya</taxon>
        <taxon>Ascomycota</taxon>
        <taxon>Pezizomycotina</taxon>
        <taxon>Sordariomycetes</taxon>
        <taxon>Hypocreomycetidae</taxon>
        <taxon>Hypocreales</taxon>
        <taxon>Ophiocordycipitaceae</taxon>
        <taxon>Purpureocillium</taxon>
    </lineage>
</organism>
<protein>
    <submittedName>
        <fullName evidence="2">Uncharacterized protein</fullName>
    </submittedName>
</protein>
<evidence type="ECO:0000313" key="3">
    <source>
        <dbReference type="Proteomes" id="UP000078340"/>
    </source>
</evidence>
<reference evidence="2 3" key="1">
    <citation type="submission" date="2016-02" db="EMBL/GenBank/DDBJ databases">
        <title>Biosynthesis of antibiotic leucinostatins and their inhibition on Phytophthora in bio-control Purpureocillium lilacinum.</title>
        <authorList>
            <person name="Wang G."/>
            <person name="Liu Z."/>
            <person name="Lin R."/>
            <person name="Li E."/>
            <person name="Mao Z."/>
            <person name="Ling J."/>
            <person name="Yin W."/>
            <person name="Xie B."/>
        </authorList>
    </citation>
    <scope>NUCLEOTIDE SEQUENCE [LARGE SCALE GENOMIC DNA]</scope>
    <source>
        <strain evidence="2">PLFJ-1</strain>
    </source>
</reference>
<dbReference type="Proteomes" id="UP000078340">
    <property type="component" value="Unassembled WGS sequence"/>
</dbReference>
<dbReference type="AlphaFoldDB" id="A0A179HQE1"/>
<evidence type="ECO:0000256" key="1">
    <source>
        <dbReference type="SAM" id="MobiDB-lite"/>
    </source>
</evidence>
<feature type="region of interest" description="Disordered" evidence="1">
    <location>
        <begin position="1"/>
        <end position="22"/>
    </location>
</feature>
<comment type="caution">
    <text evidence="2">The sequence shown here is derived from an EMBL/GenBank/DDBJ whole genome shotgun (WGS) entry which is preliminary data.</text>
</comment>
<gene>
    <name evidence="2" type="ORF">VFPFJ_03812</name>
</gene>
<evidence type="ECO:0000313" key="2">
    <source>
        <dbReference type="EMBL" id="OAQ92072.1"/>
    </source>
</evidence>
<dbReference type="EMBL" id="LSBI01000003">
    <property type="protein sequence ID" value="OAQ92072.1"/>
    <property type="molecule type" value="Genomic_DNA"/>
</dbReference>
<accession>A0A179HQE1</accession>